<organism evidence="7 8">
    <name type="scientific">Lentibacillus salinarum</name>
    <dbReference type="NCBI Taxonomy" id="446820"/>
    <lineage>
        <taxon>Bacteria</taxon>
        <taxon>Bacillati</taxon>
        <taxon>Bacillota</taxon>
        <taxon>Bacilli</taxon>
        <taxon>Bacillales</taxon>
        <taxon>Bacillaceae</taxon>
        <taxon>Lentibacillus</taxon>
    </lineage>
</organism>
<keyword evidence="3" id="KW-0735">Signal-anchor</keyword>
<evidence type="ECO:0000313" key="8">
    <source>
        <dbReference type="Proteomes" id="UP001597178"/>
    </source>
</evidence>
<dbReference type="Gene3D" id="3.30.420.590">
    <property type="match status" value="1"/>
</dbReference>
<proteinExistence type="inferred from homology"/>
<dbReference type="Pfam" id="PF03816">
    <property type="entry name" value="LytR_cpsA_psr"/>
    <property type="match status" value="1"/>
</dbReference>
<keyword evidence="4 5" id="KW-1133">Transmembrane helix</keyword>
<evidence type="ECO:0000256" key="1">
    <source>
        <dbReference type="ARBA" id="ARBA00006068"/>
    </source>
</evidence>
<reference evidence="8" key="1">
    <citation type="journal article" date="2019" name="Int. J. Syst. Evol. Microbiol.">
        <title>The Global Catalogue of Microorganisms (GCM) 10K type strain sequencing project: providing services to taxonomists for standard genome sequencing and annotation.</title>
        <authorList>
            <consortium name="The Broad Institute Genomics Platform"/>
            <consortium name="The Broad Institute Genome Sequencing Center for Infectious Disease"/>
            <person name="Wu L."/>
            <person name="Ma J."/>
        </authorList>
    </citation>
    <scope>NUCLEOTIDE SEQUENCE [LARGE SCALE GENOMIC DNA]</scope>
    <source>
        <strain evidence="8">CCUG 54822</strain>
    </source>
</reference>
<evidence type="ECO:0000313" key="7">
    <source>
        <dbReference type="EMBL" id="MFD1362879.1"/>
    </source>
</evidence>
<dbReference type="InterPro" id="IPR050922">
    <property type="entry name" value="LytR/CpsA/Psr_CW_biosynth"/>
</dbReference>
<comment type="similarity">
    <text evidence="1">Belongs to the LytR/CpsA/Psr (LCP) family.</text>
</comment>
<dbReference type="InterPro" id="IPR004474">
    <property type="entry name" value="LytR_CpsA_psr"/>
</dbReference>
<name>A0ABW3ZXB6_9BACI</name>
<evidence type="ECO:0000256" key="4">
    <source>
        <dbReference type="ARBA" id="ARBA00022989"/>
    </source>
</evidence>
<sequence>MDNKFNKEVFSYLEKEDLKFTEEDRVETLNKIQEKKHKKQDNNMTLLNISKRYVLPVLGSVTALILAIVVLLPNLNIGNEIVQENSDKQLAAQHEESSFSVLIMGKDSADETNRRNNINILLTYNSDDNSMNVVSIPRDTYVEIVNSEGEMIGQDKLMHASAYEPDPEAAITTVSNLFDISIDYHAIMSEKNIYEKLGIAEKDARENRKIINEMGGLIKDRLSASEIKTLLDESETTIPRDVLNQIEDMNSGSMQVIDVAKGIEEKLMNDIYYVEINQKLLEKTSNTLKNHLDDN</sequence>
<accession>A0ABW3ZXB6</accession>
<dbReference type="EMBL" id="JBHTNH010000028">
    <property type="protein sequence ID" value="MFD1362879.1"/>
    <property type="molecule type" value="Genomic_DNA"/>
</dbReference>
<keyword evidence="2 5" id="KW-0812">Transmembrane</keyword>
<dbReference type="RefSeq" id="WP_382401847.1">
    <property type="nucleotide sequence ID" value="NZ_JBHTNH010000028.1"/>
</dbReference>
<gene>
    <name evidence="7" type="ORF">ACFQ4A_14565</name>
</gene>
<dbReference type="Proteomes" id="UP001597178">
    <property type="component" value="Unassembled WGS sequence"/>
</dbReference>
<protein>
    <submittedName>
        <fullName evidence="7">LCP family protein</fullName>
    </submittedName>
</protein>
<keyword evidence="5" id="KW-0472">Membrane</keyword>
<evidence type="ECO:0000259" key="6">
    <source>
        <dbReference type="Pfam" id="PF03816"/>
    </source>
</evidence>
<feature type="transmembrane region" description="Helical" evidence="5">
    <location>
        <begin position="53"/>
        <end position="72"/>
    </location>
</feature>
<comment type="caution">
    <text evidence="7">The sequence shown here is derived from an EMBL/GenBank/DDBJ whole genome shotgun (WGS) entry which is preliminary data.</text>
</comment>
<feature type="domain" description="Cell envelope-related transcriptional attenuator" evidence="6">
    <location>
        <begin position="115"/>
        <end position="189"/>
    </location>
</feature>
<dbReference type="PANTHER" id="PTHR33392">
    <property type="entry name" value="POLYISOPRENYL-TEICHOIC ACID--PEPTIDOGLYCAN TEICHOIC ACID TRANSFERASE TAGU"/>
    <property type="match status" value="1"/>
</dbReference>
<keyword evidence="8" id="KW-1185">Reference proteome</keyword>
<evidence type="ECO:0000256" key="2">
    <source>
        <dbReference type="ARBA" id="ARBA00022692"/>
    </source>
</evidence>
<evidence type="ECO:0000256" key="3">
    <source>
        <dbReference type="ARBA" id="ARBA00022968"/>
    </source>
</evidence>
<evidence type="ECO:0000256" key="5">
    <source>
        <dbReference type="SAM" id="Phobius"/>
    </source>
</evidence>
<dbReference type="PANTHER" id="PTHR33392:SF6">
    <property type="entry name" value="POLYISOPRENYL-TEICHOIC ACID--PEPTIDOGLYCAN TEICHOIC ACID TRANSFERASE TAGU"/>
    <property type="match status" value="1"/>
</dbReference>